<sequence length="114" mass="13118">MKHEQVVPDYVMMLESSITVLALVACGWLLFKLVSACFWFPQYMKNLEVEAEKAQAHLENKLLPKDAPTSQESEIKESPTDSEILQRNSTNVEEKMLQDETVKEKSTDEKKKDK</sequence>
<evidence type="ECO:0000313" key="3">
    <source>
        <dbReference type="EMBL" id="CRK95107.1"/>
    </source>
</evidence>
<feature type="transmembrane region" description="Helical" evidence="2">
    <location>
        <begin position="20"/>
        <end position="40"/>
    </location>
</feature>
<accession>A0A1J1I4I8</accession>
<keyword evidence="2" id="KW-0472">Membrane</keyword>
<keyword evidence="4" id="KW-1185">Reference proteome</keyword>
<protein>
    <submittedName>
        <fullName evidence="3">CLUMA_CG008585, isoform A</fullName>
    </submittedName>
</protein>
<dbReference type="EMBL" id="CVRI01000040">
    <property type="protein sequence ID" value="CRK95107.1"/>
    <property type="molecule type" value="Genomic_DNA"/>
</dbReference>
<organism evidence="3 4">
    <name type="scientific">Clunio marinus</name>
    <dbReference type="NCBI Taxonomy" id="568069"/>
    <lineage>
        <taxon>Eukaryota</taxon>
        <taxon>Metazoa</taxon>
        <taxon>Ecdysozoa</taxon>
        <taxon>Arthropoda</taxon>
        <taxon>Hexapoda</taxon>
        <taxon>Insecta</taxon>
        <taxon>Pterygota</taxon>
        <taxon>Neoptera</taxon>
        <taxon>Endopterygota</taxon>
        <taxon>Diptera</taxon>
        <taxon>Nematocera</taxon>
        <taxon>Chironomoidea</taxon>
        <taxon>Chironomidae</taxon>
        <taxon>Clunio</taxon>
    </lineage>
</organism>
<evidence type="ECO:0000256" key="2">
    <source>
        <dbReference type="SAM" id="Phobius"/>
    </source>
</evidence>
<feature type="compositionally biased region" description="Basic and acidic residues" evidence="1">
    <location>
        <begin position="92"/>
        <end position="114"/>
    </location>
</feature>
<evidence type="ECO:0000313" key="4">
    <source>
        <dbReference type="Proteomes" id="UP000183832"/>
    </source>
</evidence>
<reference evidence="3 4" key="1">
    <citation type="submission" date="2015-04" db="EMBL/GenBank/DDBJ databases">
        <authorList>
            <person name="Syromyatnikov M.Y."/>
            <person name="Popov V.N."/>
        </authorList>
    </citation>
    <scope>NUCLEOTIDE SEQUENCE [LARGE SCALE GENOMIC DNA]</scope>
</reference>
<dbReference type="Proteomes" id="UP000183832">
    <property type="component" value="Unassembled WGS sequence"/>
</dbReference>
<evidence type="ECO:0000256" key="1">
    <source>
        <dbReference type="SAM" id="MobiDB-lite"/>
    </source>
</evidence>
<gene>
    <name evidence="3" type="ORF">CLUMA_CG008585</name>
</gene>
<feature type="region of interest" description="Disordered" evidence="1">
    <location>
        <begin position="60"/>
        <end position="114"/>
    </location>
</feature>
<feature type="compositionally biased region" description="Polar residues" evidence="1">
    <location>
        <begin position="81"/>
        <end position="91"/>
    </location>
</feature>
<keyword evidence="2" id="KW-1133">Transmembrane helix</keyword>
<proteinExistence type="predicted"/>
<name>A0A1J1I4I8_9DIPT</name>
<dbReference type="AlphaFoldDB" id="A0A1J1I4I8"/>
<dbReference type="PROSITE" id="PS51257">
    <property type="entry name" value="PROKAR_LIPOPROTEIN"/>
    <property type="match status" value="1"/>
</dbReference>
<dbReference type="OrthoDB" id="6619981at2759"/>
<keyword evidence="2" id="KW-0812">Transmembrane</keyword>